<sequence length="84" mass="9417">FQLHPDQSLHHVECIAIVGHGVQLQWRFSTPALEESKLVQSSDHDLLILLTECDLLTGVQPILVVVLQKGSLTLDFVHLHEVCK</sequence>
<dbReference type="AlphaFoldDB" id="A0AAN5C8L7"/>
<comment type="caution">
    <text evidence="1">The sequence shown here is derived from an EMBL/GenBank/DDBJ whole genome shotgun (WGS) entry which is preliminary data.</text>
</comment>
<proteinExistence type="predicted"/>
<reference evidence="2" key="1">
    <citation type="submission" date="2022-10" db="EMBL/GenBank/DDBJ databases">
        <title>Genome assembly of Pristionchus species.</title>
        <authorList>
            <person name="Yoshida K."/>
            <person name="Sommer R.J."/>
        </authorList>
    </citation>
    <scope>NUCLEOTIDE SEQUENCE [LARGE SCALE GENOMIC DNA]</scope>
    <source>
        <strain evidence="2">RS5460</strain>
    </source>
</reference>
<gene>
    <name evidence="1" type="ORF">PMAYCL1PPCAC_04925</name>
</gene>
<accession>A0AAN5C8L7</accession>
<feature type="non-terminal residue" evidence="1">
    <location>
        <position position="84"/>
    </location>
</feature>
<keyword evidence="2" id="KW-1185">Reference proteome</keyword>
<evidence type="ECO:0000313" key="2">
    <source>
        <dbReference type="Proteomes" id="UP001328107"/>
    </source>
</evidence>
<organism evidence="1 2">
    <name type="scientific">Pristionchus mayeri</name>
    <dbReference type="NCBI Taxonomy" id="1317129"/>
    <lineage>
        <taxon>Eukaryota</taxon>
        <taxon>Metazoa</taxon>
        <taxon>Ecdysozoa</taxon>
        <taxon>Nematoda</taxon>
        <taxon>Chromadorea</taxon>
        <taxon>Rhabditida</taxon>
        <taxon>Rhabditina</taxon>
        <taxon>Diplogasteromorpha</taxon>
        <taxon>Diplogasteroidea</taxon>
        <taxon>Neodiplogasteridae</taxon>
        <taxon>Pristionchus</taxon>
    </lineage>
</organism>
<feature type="non-terminal residue" evidence="1">
    <location>
        <position position="1"/>
    </location>
</feature>
<protein>
    <submittedName>
        <fullName evidence="1">Uncharacterized protein</fullName>
    </submittedName>
</protein>
<name>A0AAN5C8L7_9BILA</name>
<dbReference type="Proteomes" id="UP001328107">
    <property type="component" value="Unassembled WGS sequence"/>
</dbReference>
<evidence type="ECO:0000313" key="1">
    <source>
        <dbReference type="EMBL" id="GMR34730.1"/>
    </source>
</evidence>
<dbReference type="EMBL" id="BTRK01000002">
    <property type="protein sequence ID" value="GMR34730.1"/>
    <property type="molecule type" value="Genomic_DNA"/>
</dbReference>